<feature type="transmembrane region" description="Helical" evidence="6">
    <location>
        <begin position="384"/>
        <end position="403"/>
    </location>
</feature>
<keyword evidence="4 6" id="KW-1133">Transmembrane helix</keyword>
<dbReference type="RefSeq" id="WP_210116843.1">
    <property type="nucleotide sequence ID" value="NZ_CP054257.1"/>
</dbReference>
<feature type="transmembrane region" description="Helical" evidence="6">
    <location>
        <begin position="80"/>
        <end position="98"/>
    </location>
</feature>
<dbReference type="EMBL" id="CP054257">
    <property type="protein sequence ID" value="QTQ12129.1"/>
    <property type="molecule type" value="Genomic_DNA"/>
</dbReference>
<dbReference type="PANTHER" id="PTHR33529:SF6">
    <property type="entry name" value="YJGP_YJGQ FAMILY PERMEASE"/>
    <property type="match status" value="1"/>
</dbReference>
<evidence type="ECO:0000313" key="8">
    <source>
        <dbReference type="Proteomes" id="UP000671995"/>
    </source>
</evidence>
<feature type="transmembrane region" description="Helical" evidence="6">
    <location>
        <begin position="136"/>
        <end position="154"/>
    </location>
</feature>
<dbReference type="Pfam" id="PF03739">
    <property type="entry name" value="LptF_LptG"/>
    <property type="match status" value="1"/>
</dbReference>
<protein>
    <submittedName>
        <fullName evidence="7">YjgP/YjgQ family permease</fullName>
    </submittedName>
</protein>
<feature type="transmembrane region" description="Helical" evidence="6">
    <location>
        <begin position="350"/>
        <end position="372"/>
    </location>
</feature>
<organism evidence="7 8">
    <name type="scientific">Treponema parvum</name>
    <dbReference type="NCBI Taxonomy" id="138851"/>
    <lineage>
        <taxon>Bacteria</taxon>
        <taxon>Pseudomonadati</taxon>
        <taxon>Spirochaetota</taxon>
        <taxon>Spirochaetia</taxon>
        <taxon>Spirochaetales</taxon>
        <taxon>Treponemataceae</taxon>
        <taxon>Treponema</taxon>
    </lineage>
</organism>
<dbReference type="InterPro" id="IPR005495">
    <property type="entry name" value="LptG/LptF_permease"/>
</dbReference>
<evidence type="ECO:0000256" key="5">
    <source>
        <dbReference type="ARBA" id="ARBA00023136"/>
    </source>
</evidence>
<keyword evidence="3 6" id="KW-0812">Transmembrane</keyword>
<dbReference type="GO" id="GO:0015920">
    <property type="term" value="P:lipopolysaccharide transport"/>
    <property type="evidence" value="ECO:0007669"/>
    <property type="project" value="TreeGrafter"/>
</dbReference>
<keyword evidence="2" id="KW-1003">Cell membrane</keyword>
<accession>A0A975F124</accession>
<dbReference type="GO" id="GO:0043190">
    <property type="term" value="C:ATP-binding cassette (ABC) transporter complex"/>
    <property type="evidence" value="ECO:0007669"/>
    <property type="project" value="TreeGrafter"/>
</dbReference>
<evidence type="ECO:0000313" key="7">
    <source>
        <dbReference type="EMBL" id="QTQ12129.1"/>
    </source>
</evidence>
<dbReference type="PANTHER" id="PTHR33529">
    <property type="entry name" value="SLR0882 PROTEIN-RELATED"/>
    <property type="match status" value="1"/>
</dbReference>
<reference evidence="7" key="2">
    <citation type="journal article" date="2021" name="Microbiol. Resour. Announc.">
        <title>Complete Genome Sequences of Three Human Oral Treponema parvum Isolates.</title>
        <authorList>
            <person name="Zeng H."/>
            <person name="Watt R.M."/>
        </authorList>
    </citation>
    <scope>NUCLEOTIDE SEQUENCE</scope>
    <source>
        <strain evidence="7">ATCC 700773</strain>
    </source>
</reference>
<reference evidence="7" key="1">
    <citation type="submission" date="2020-05" db="EMBL/GenBank/DDBJ databases">
        <authorList>
            <person name="Zeng H."/>
            <person name="Chan Y.K."/>
            <person name="Watt R.M."/>
        </authorList>
    </citation>
    <scope>NUCLEOTIDE SEQUENCE</scope>
    <source>
        <strain evidence="7">ATCC 700773</strain>
    </source>
</reference>
<keyword evidence="5 6" id="KW-0472">Membrane</keyword>
<gene>
    <name evidence="7" type="ORF">HRI96_07935</name>
</gene>
<evidence type="ECO:0000256" key="1">
    <source>
        <dbReference type="ARBA" id="ARBA00004651"/>
    </source>
</evidence>
<proteinExistence type="predicted"/>
<evidence type="ECO:0000256" key="6">
    <source>
        <dbReference type="SAM" id="Phobius"/>
    </source>
</evidence>
<dbReference type="AlphaFoldDB" id="A0A975F124"/>
<dbReference type="Proteomes" id="UP000671995">
    <property type="component" value="Chromosome"/>
</dbReference>
<evidence type="ECO:0000256" key="2">
    <source>
        <dbReference type="ARBA" id="ARBA00022475"/>
    </source>
</evidence>
<sequence>MFEKRLKKIEGAIENFISALIYFFRKIFLPGSLNILSDNTIGRYFAGELLLYFFVSFLFFFMVFFVNQILLLAENILQKRVPVGDVILLVTYCLPFIIAQSAPFATLVGFLMCIGRMMSSNEILIIRASGLGYKKILAPVLSLGLIISVVSFFVNDYLLPLGTINYLRLYRNILQSNPSVEIEPHSIKRTNDSTLIIGGVSGTDISDLILFDTDRNGDQRIIVSGHSSVIKSRQRGVVMQISMDNAFALLLDKADRVSYDTLKARSVDLNIFESSFFDQPSGINPREMTSFDLFRRISEMKKDENTPEKVLNQYVLEYNKKFSMPFGSLFFALLAVPLAIIFGKHNGQTIGLIIGIFISVFYWAVMILGQIFSSRSGHGGFISMWIPNIIIAAAGSLFYIGMIRK</sequence>
<evidence type="ECO:0000256" key="4">
    <source>
        <dbReference type="ARBA" id="ARBA00022989"/>
    </source>
</evidence>
<comment type="subcellular location">
    <subcellularLocation>
        <location evidence="1">Cell membrane</location>
        <topology evidence="1">Multi-pass membrane protein</topology>
    </subcellularLocation>
</comment>
<name>A0A975F124_9SPIR</name>
<feature type="transmembrane region" description="Helical" evidence="6">
    <location>
        <begin position="49"/>
        <end position="73"/>
    </location>
</feature>
<feature type="transmembrane region" description="Helical" evidence="6">
    <location>
        <begin position="322"/>
        <end position="343"/>
    </location>
</feature>
<evidence type="ECO:0000256" key="3">
    <source>
        <dbReference type="ARBA" id="ARBA00022692"/>
    </source>
</evidence>